<dbReference type="Pfam" id="PF17415">
    <property type="entry name" value="NigD_C"/>
    <property type="match status" value="1"/>
</dbReference>
<evidence type="ECO:0000259" key="3">
    <source>
        <dbReference type="Pfam" id="PF17415"/>
    </source>
</evidence>
<dbReference type="Gene3D" id="2.60.40.2370">
    <property type="entry name" value="NigD-like, C-terminal beta sandwich domain"/>
    <property type="match status" value="1"/>
</dbReference>
<feature type="signal peptide" evidence="1">
    <location>
        <begin position="1"/>
        <end position="23"/>
    </location>
</feature>
<comment type="caution">
    <text evidence="4">The sequence shown here is derived from an EMBL/GenBank/DDBJ whole genome shotgun (WGS) entry which is preliminary data.</text>
</comment>
<gene>
    <name evidence="4" type="ORF">IAC35_01025</name>
</gene>
<proteinExistence type="predicted"/>
<protein>
    <submittedName>
        <fullName evidence="4">NigD-like N-terminal domain-containing protein</fullName>
    </submittedName>
</protein>
<accession>A0A9D1GN69</accession>
<dbReference type="InterPro" id="IPR035376">
    <property type="entry name" value="NigD_C"/>
</dbReference>
<evidence type="ECO:0000313" key="5">
    <source>
        <dbReference type="Proteomes" id="UP000886881"/>
    </source>
</evidence>
<feature type="chain" id="PRO_5039227514" evidence="1">
    <location>
        <begin position="24"/>
        <end position="256"/>
    </location>
</feature>
<evidence type="ECO:0000313" key="4">
    <source>
        <dbReference type="EMBL" id="HIT46422.1"/>
    </source>
</evidence>
<organism evidence="4 5">
    <name type="scientific">Candidatus Cryptobacteroides merdipullorum</name>
    <dbReference type="NCBI Taxonomy" id="2840771"/>
    <lineage>
        <taxon>Bacteria</taxon>
        <taxon>Pseudomonadati</taxon>
        <taxon>Bacteroidota</taxon>
        <taxon>Bacteroidia</taxon>
        <taxon>Bacteroidales</taxon>
        <taxon>Candidatus Cryptobacteroides</taxon>
    </lineage>
</organism>
<sequence>MKRLILSAALVFGAGLMLSSCLKDDGYYGDYFYPNALVTAKTSDSGTFYFQLDDRTTLKPDNMVKSPYGDKEVRALVNFSDKGPWSGSEEDGLSFDRSVTINAIDSVRTKDAVVTLGDENDKVYGTAPISIIDNSWTVLEDGYLTLTFCAWWGDPRIYHEINLVTGTDPENPNLVELRHNPLEDDIYYMGGIQATGIIAFRLDESLADADHLDIRFNSIYGGDKTWTIERNTDYYLGNESSVRSSSAEITENLAVR</sequence>
<dbReference type="AlphaFoldDB" id="A0A9D1GN69"/>
<dbReference type="Pfam" id="PF12667">
    <property type="entry name" value="NigD_N"/>
    <property type="match status" value="1"/>
</dbReference>
<keyword evidence="1" id="KW-0732">Signal</keyword>
<reference evidence="4" key="1">
    <citation type="submission" date="2020-10" db="EMBL/GenBank/DDBJ databases">
        <authorList>
            <person name="Gilroy R."/>
        </authorList>
    </citation>
    <scope>NUCLEOTIDE SEQUENCE</scope>
    <source>
        <strain evidence="4">ChiHecec2B26-709</strain>
    </source>
</reference>
<dbReference type="Proteomes" id="UP000886881">
    <property type="component" value="Unassembled WGS sequence"/>
</dbReference>
<name>A0A9D1GN69_9BACT</name>
<dbReference type="InterPro" id="IPR038143">
    <property type="entry name" value="NigD-like_C_dom_sf"/>
</dbReference>
<dbReference type="Gene3D" id="2.40.50.500">
    <property type="entry name" value="NigD-like N-terminal OB domain"/>
    <property type="match status" value="1"/>
</dbReference>
<reference evidence="4" key="2">
    <citation type="journal article" date="2021" name="PeerJ">
        <title>Extensive microbial diversity within the chicken gut microbiome revealed by metagenomics and culture.</title>
        <authorList>
            <person name="Gilroy R."/>
            <person name="Ravi A."/>
            <person name="Getino M."/>
            <person name="Pursley I."/>
            <person name="Horton D.L."/>
            <person name="Alikhan N.F."/>
            <person name="Baker D."/>
            <person name="Gharbi K."/>
            <person name="Hall N."/>
            <person name="Watson M."/>
            <person name="Adriaenssens E.M."/>
            <person name="Foster-Nyarko E."/>
            <person name="Jarju S."/>
            <person name="Secka A."/>
            <person name="Antonio M."/>
            <person name="Oren A."/>
            <person name="Chaudhuri R.R."/>
            <person name="La Ragione R."/>
            <person name="Hildebrand F."/>
            <person name="Pallen M.J."/>
        </authorList>
    </citation>
    <scope>NUCLEOTIDE SEQUENCE</scope>
    <source>
        <strain evidence="4">ChiHecec2B26-709</strain>
    </source>
</reference>
<evidence type="ECO:0000256" key="1">
    <source>
        <dbReference type="SAM" id="SignalP"/>
    </source>
</evidence>
<dbReference type="PROSITE" id="PS51257">
    <property type="entry name" value="PROKAR_LIPOPROTEIN"/>
    <property type="match status" value="1"/>
</dbReference>
<dbReference type="InterPro" id="IPR024299">
    <property type="entry name" value="NigD-like_OB_dom"/>
</dbReference>
<dbReference type="InterPro" id="IPR038179">
    <property type="entry name" value="NigD-like_N_sf"/>
</dbReference>
<evidence type="ECO:0000259" key="2">
    <source>
        <dbReference type="Pfam" id="PF12667"/>
    </source>
</evidence>
<feature type="domain" description="NigD-like N-terminal OB" evidence="2">
    <location>
        <begin position="37"/>
        <end position="106"/>
    </location>
</feature>
<feature type="domain" description="NigD-like C-terminal" evidence="3">
    <location>
        <begin position="113"/>
        <end position="229"/>
    </location>
</feature>
<dbReference type="EMBL" id="DVLC01000021">
    <property type="protein sequence ID" value="HIT46422.1"/>
    <property type="molecule type" value="Genomic_DNA"/>
</dbReference>